<evidence type="ECO:0000313" key="3">
    <source>
        <dbReference type="Proteomes" id="UP001549104"/>
    </source>
</evidence>
<gene>
    <name evidence="2" type="ORF">ABIC55_004019</name>
</gene>
<feature type="domain" description="ORF6C" evidence="1">
    <location>
        <begin position="2"/>
        <end position="64"/>
    </location>
</feature>
<dbReference type="Proteomes" id="UP001549104">
    <property type="component" value="Unassembled WGS sequence"/>
</dbReference>
<name>A0ABV2KE50_SPOPS</name>
<dbReference type="EMBL" id="JBEPME010000007">
    <property type="protein sequence ID" value="MET3658900.1"/>
    <property type="molecule type" value="Genomic_DNA"/>
</dbReference>
<reference evidence="2 3" key="1">
    <citation type="submission" date="2024-06" db="EMBL/GenBank/DDBJ databases">
        <title>Sorghum-associated microbial communities from plants grown in Nebraska, USA.</title>
        <authorList>
            <person name="Schachtman D."/>
        </authorList>
    </citation>
    <scope>NUCLEOTIDE SEQUENCE [LARGE SCALE GENOMIC DNA]</scope>
    <source>
        <strain evidence="2 3">1288</strain>
    </source>
</reference>
<keyword evidence="3" id="KW-1185">Reference proteome</keyword>
<dbReference type="Pfam" id="PF10552">
    <property type="entry name" value="ORF6C"/>
    <property type="match status" value="1"/>
</dbReference>
<dbReference type="InterPro" id="IPR018878">
    <property type="entry name" value="ORF6C_dom"/>
</dbReference>
<dbReference type="RefSeq" id="WP_354314518.1">
    <property type="nucleotide sequence ID" value="NZ_JBEPME010000007.1"/>
</dbReference>
<proteinExistence type="predicted"/>
<protein>
    <recommendedName>
        <fullName evidence="1">ORF6C domain-containing protein</fullName>
    </recommendedName>
</protein>
<sequence length="84" mass="9838">MESLGGGKSKAYQEISRRVFSLFWGEFNKYFEIPRYSELPRIRFDEALYFVGEWSPNTIMRLEIKTLNGQQHLKLSEQDGGSND</sequence>
<evidence type="ECO:0000259" key="1">
    <source>
        <dbReference type="Pfam" id="PF10552"/>
    </source>
</evidence>
<evidence type="ECO:0000313" key="2">
    <source>
        <dbReference type="EMBL" id="MET3658900.1"/>
    </source>
</evidence>
<organism evidence="2 3">
    <name type="scientific">Sporosarcina psychrophila</name>
    <name type="common">Bacillus psychrophilus</name>
    <dbReference type="NCBI Taxonomy" id="1476"/>
    <lineage>
        <taxon>Bacteria</taxon>
        <taxon>Bacillati</taxon>
        <taxon>Bacillota</taxon>
        <taxon>Bacilli</taxon>
        <taxon>Bacillales</taxon>
        <taxon>Caryophanaceae</taxon>
        <taxon>Sporosarcina</taxon>
    </lineage>
</organism>
<comment type="caution">
    <text evidence="2">The sequence shown here is derived from an EMBL/GenBank/DDBJ whole genome shotgun (WGS) entry which is preliminary data.</text>
</comment>
<accession>A0ABV2KE50</accession>